<reference evidence="1 2" key="1">
    <citation type="submission" date="2017-02" db="EMBL/GenBank/DDBJ databases">
        <authorList>
            <person name="Peterson S.W."/>
        </authorList>
    </citation>
    <scope>NUCLEOTIDE SEQUENCE [LARGE SCALE GENOMIC DNA]</scope>
    <source>
        <strain evidence="1 2">DSM 45154</strain>
    </source>
</reference>
<evidence type="ECO:0000313" key="2">
    <source>
        <dbReference type="Proteomes" id="UP000190637"/>
    </source>
</evidence>
<dbReference type="Proteomes" id="UP000190637">
    <property type="component" value="Unassembled WGS sequence"/>
</dbReference>
<gene>
    <name evidence="1" type="ORF">SAMN02745673_00299</name>
</gene>
<dbReference type="STRING" id="1122192.SAMN02745673_00299"/>
<dbReference type="RefSeq" id="WP_078759726.1">
    <property type="nucleotide sequence ID" value="NZ_FUWS01000001.1"/>
</dbReference>
<dbReference type="EMBL" id="FUWS01000001">
    <property type="protein sequence ID" value="SJZ39973.1"/>
    <property type="molecule type" value="Genomic_DNA"/>
</dbReference>
<sequence>MSDSGIPARERELTVAGRFNGPPASANGGYVAGLLAEPEMEETVEVTLRLPPPLDTPMRVVVGEGGVRSLVRGAETVAEAVRVTTPLEPAGGVVPVVAREARGRFRGALAHPFPTCFACGTERAPGDGLRVHAGPVSDAPDERVVACDWTPDASLAPGGAGPVPMEMVWAALDCPGGWSSDITGRPMVLGRMTAWVRRRPIIGRPYVVTGRLLGEEGRKVLTASAIHDEEGREVARANAIWIRLREETVV</sequence>
<dbReference type="AlphaFoldDB" id="A0A1T4KCB7"/>
<dbReference type="SUPFAM" id="SSF54637">
    <property type="entry name" value="Thioesterase/thiol ester dehydrase-isomerase"/>
    <property type="match status" value="1"/>
</dbReference>
<evidence type="ECO:0000313" key="1">
    <source>
        <dbReference type="EMBL" id="SJZ39973.1"/>
    </source>
</evidence>
<accession>A0A1T4KCB7</accession>
<name>A0A1T4KCB7_9ACTN</name>
<dbReference type="OrthoDB" id="5495835at2"/>
<proteinExistence type="predicted"/>
<dbReference type="InterPro" id="IPR029069">
    <property type="entry name" value="HotDog_dom_sf"/>
</dbReference>
<evidence type="ECO:0008006" key="3">
    <source>
        <dbReference type="Google" id="ProtNLM"/>
    </source>
</evidence>
<dbReference type="Gene3D" id="3.10.129.10">
    <property type="entry name" value="Hotdog Thioesterase"/>
    <property type="match status" value="1"/>
</dbReference>
<keyword evidence="2" id="KW-1185">Reference proteome</keyword>
<organism evidence="1 2">
    <name type="scientific">Marinactinospora thermotolerans DSM 45154</name>
    <dbReference type="NCBI Taxonomy" id="1122192"/>
    <lineage>
        <taxon>Bacteria</taxon>
        <taxon>Bacillati</taxon>
        <taxon>Actinomycetota</taxon>
        <taxon>Actinomycetes</taxon>
        <taxon>Streptosporangiales</taxon>
        <taxon>Nocardiopsidaceae</taxon>
        <taxon>Marinactinospora</taxon>
    </lineage>
</organism>
<protein>
    <recommendedName>
        <fullName evidence="3">Thioesterase-like superfamily protein</fullName>
    </recommendedName>
</protein>